<gene>
    <name evidence="12" type="ORF">D623_10027920</name>
</gene>
<keyword evidence="2" id="KW-0963">Cytoplasm</keyword>
<dbReference type="CDD" id="cd09327">
    <property type="entry name" value="LIM1_abLIM"/>
    <property type="match status" value="1"/>
</dbReference>
<dbReference type="FunFam" id="1.10.950.10:FF:000001">
    <property type="entry name" value="actin-binding LIM protein 1 isoform X2"/>
    <property type="match status" value="1"/>
</dbReference>
<dbReference type="AlphaFoldDB" id="S7N9I6"/>
<dbReference type="FunFam" id="2.10.110.10:FF:000007">
    <property type="entry name" value="actin-binding LIM protein 1 isoform X1"/>
    <property type="match status" value="1"/>
</dbReference>
<dbReference type="Gene3D" id="1.10.950.10">
    <property type="entry name" value="Villin headpiece domain"/>
    <property type="match status" value="1"/>
</dbReference>
<evidence type="ECO:0000259" key="10">
    <source>
        <dbReference type="PROSITE" id="PS50023"/>
    </source>
</evidence>
<dbReference type="SUPFAM" id="SSF57716">
    <property type="entry name" value="Glucocorticoid receptor-like (DNA-binding domain)"/>
    <property type="match status" value="6"/>
</dbReference>
<dbReference type="EMBL" id="KE163614">
    <property type="protein sequence ID" value="EPQ12865.1"/>
    <property type="molecule type" value="Genomic_DNA"/>
</dbReference>
<dbReference type="PROSITE" id="PS00478">
    <property type="entry name" value="LIM_DOMAIN_1"/>
    <property type="match status" value="2"/>
</dbReference>
<dbReference type="GO" id="GO:0051015">
    <property type="term" value="F:actin filament binding"/>
    <property type="evidence" value="ECO:0007669"/>
    <property type="project" value="TreeGrafter"/>
</dbReference>
<evidence type="ECO:0000256" key="7">
    <source>
        <dbReference type="ARBA" id="ARBA00023038"/>
    </source>
</evidence>
<dbReference type="GO" id="GO:0001725">
    <property type="term" value="C:stress fiber"/>
    <property type="evidence" value="ECO:0007669"/>
    <property type="project" value="TreeGrafter"/>
</dbReference>
<evidence type="ECO:0000256" key="6">
    <source>
        <dbReference type="ARBA" id="ARBA00022833"/>
    </source>
</evidence>
<feature type="compositionally biased region" description="Low complexity" evidence="9">
    <location>
        <begin position="345"/>
        <end position="354"/>
    </location>
</feature>
<dbReference type="GO" id="GO:0030032">
    <property type="term" value="P:lamellipodium assembly"/>
    <property type="evidence" value="ECO:0007669"/>
    <property type="project" value="TreeGrafter"/>
</dbReference>
<dbReference type="FunFam" id="2.10.110.10:FF:000024">
    <property type="entry name" value="actin-binding LIM protein 1 isoform X1"/>
    <property type="match status" value="1"/>
</dbReference>
<feature type="domain" description="LIM zinc-binding" evidence="10">
    <location>
        <begin position="82"/>
        <end position="141"/>
    </location>
</feature>
<evidence type="ECO:0000256" key="5">
    <source>
        <dbReference type="ARBA" id="ARBA00022737"/>
    </source>
</evidence>
<keyword evidence="7 8" id="KW-0440">LIM domain</keyword>
<feature type="compositionally biased region" description="Polar residues" evidence="9">
    <location>
        <begin position="434"/>
        <end position="459"/>
    </location>
</feature>
<keyword evidence="13" id="KW-1185">Reference proteome</keyword>
<dbReference type="Pfam" id="PF02209">
    <property type="entry name" value="VHP"/>
    <property type="match status" value="1"/>
</dbReference>
<name>S7N9I6_MYOBR</name>
<reference evidence="12 13" key="1">
    <citation type="journal article" date="2013" name="Nat. Commun.">
        <title>Genome analysis reveals insights into physiology and longevity of the Brandt's bat Myotis brandtii.</title>
        <authorList>
            <person name="Seim I."/>
            <person name="Fang X."/>
            <person name="Xiong Z."/>
            <person name="Lobanov A.V."/>
            <person name="Huang Z."/>
            <person name="Ma S."/>
            <person name="Feng Y."/>
            <person name="Turanov A.A."/>
            <person name="Zhu Y."/>
            <person name="Lenz T.L."/>
            <person name="Gerashchenko M.V."/>
            <person name="Fan D."/>
            <person name="Hee Yim S."/>
            <person name="Yao X."/>
            <person name="Jordan D."/>
            <person name="Xiong Y."/>
            <person name="Ma Y."/>
            <person name="Lyapunov A.N."/>
            <person name="Chen G."/>
            <person name="Kulakova O.I."/>
            <person name="Sun Y."/>
            <person name="Lee S.G."/>
            <person name="Bronson R.T."/>
            <person name="Moskalev A.A."/>
            <person name="Sunyaev S.R."/>
            <person name="Zhang G."/>
            <person name="Krogh A."/>
            <person name="Wang J."/>
            <person name="Gladyshev V.N."/>
        </authorList>
    </citation>
    <scope>NUCLEOTIDE SEQUENCE [LARGE SCALE GENOMIC DNA]</scope>
</reference>
<dbReference type="Pfam" id="PF00412">
    <property type="entry name" value="LIM"/>
    <property type="match status" value="4"/>
</dbReference>
<dbReference type="FunFam" id="2.10.110.10:FF:000003">
    <property type="entry name" value="actin-binding LIM protein 1 isoform X1"/>
    <property type="match status" value="1"/>
</dbReference>
<keyword evidence="4 8" id="KW-0479">Metal-binding</keyword>
<dbReference type="SMART" id="SM00153">
    <property type="entry name" value="VHP"/>
    <property type="match status" value="1"/>
</dbReference>
<organism evidence="12 13">
    <name type="scientific">Myotis brandtii</name>
    <name type="common">Brandt's bat</name>
    <dbReference type="NCBI Taxonomy" id="109478"/>
    <lineage>
        <taxon>Eukaryota</taxon>
        <taxon>Metazoa</taxon>
        <taxon>Chordata</taxon>
        <taxon>Craniata</taxon>
        <taxon>Vertebrata</taxon>
        <taxon>Euteleostomi</taxon>
        <taxon>Mammalia</taxon>
        <taxon>Eutheria</taxon>
        <taxon>Laurasiatheria</taxon>
        <taxon>Chiroptera</taxon>
        <taxon>Yangochiroptera</taxon>
        <taxon>Vespertilionidae</taxon>
        <taxon>Myotis</taxon>
    </lineage>
</organism>
<dbReference type="CDD" id="cd09330">
    <property type="entry name" value="LIM4_abLIM"/>
    <property type="match status" value="1"/>
</dbReference>
<dbReference type="FunFam" id="2.10.110.10:FF:000004">
    <property type="entry name" value="actin-binding LIM protein 1 isoform X1"/>
    <property type="match status" value="1"/>
</dbReference>
<keyword evidence="5" id="KW-0677">Repeat</keyword>
<feature type="region of interest" description="Disordered" evidence="9">
    <location>
        <begin position="399"/>
        <end position="465"/>
    </location>
</feature>
<dbReference type="GO" id="GO:0007010">
    <property type="term" value="P:cytoskeleton organization"/>
    <property type="evidence" value="ECO:0007669"/>
    <property type="project" value="InterPro"/>
</dbReference>
<keyword evidence="3" id="KW-0597">Phosphoprotein</keyword>
<feature type="domain" description="LIM zinc-binding" evidence="10">
    <location>
        <begin position="209"/>
        <end position="268"/>
    </location>
</feature>
<feature type="compositionally biased region" description="Polar residues" evidence="9">
    <location>
        <begin position="408"/>
        <end position="419"/>
    </location>
</feature>
<evidence type="ECO:0000256" key="2">
    <source>
        <dbReference type="ARBA" id="ARBA00022490"/>
    </source>
</evidence>
<feature type="domain" description="LIM zinc-binding" evidence="10">
    <location>
        <begin position="142"/>
        <end position="201"/>
    </location>
</feature>
<dbReference type="PANTHER" id="PTHR24213">
    <property type="entry name" value="ACTIN-BINDING LIM PROTEIN"/>
    <property type="match status" value="1"/>
</dbReference>
<accession>S7N9I6</accession>
<dbReference type="Gene3D" id="2.10.110.10">
    <property type="entry name" value="Cysteine Rich Protein"/>
    <property type="match status" value="4"/>
</dbReference>
<dbReference type="InterPro" id="IPR003128">
    <property type="entry name" value="Villin_headpiece"/>
</dbReference>
<evidence type="ECO:0000256" key="9">
    <source>
        <dbReference type="SAM" id="MobiDB-lite"/>
    </source>
</evidence>
<evidence type="ECO:0000256" key="8">
    <source>
        <dbReference type="PROSITE-ProRule" id="PRU00125"/>
    </source>
</evidence>
<dbReference type="InterPro" id="IPR051618">
    <property type="entry name" value="Actin-binding_LIM"/>
</dbReference>
<protein>
    <submittedName>
        <fullName evidence="12">Actin-binding LIM protein 1</fullName>
    </submittedName>
</protein>
<feature type="region of interest" description="Disordered" evidence="9">
    <location>
        <begin position="481"/>
        <end position="536"/>
    </location>
</feature>
<comment type="subcellular location">
    <subcellularLocation>
        <location evidence="1">Cytoplasm</location>
    </subcellularLocation>
</comment>
<evidence type="ECO:0000256" key="3">
    <source>
        <dbReference type="ARBA" id="ARBA00022553"/>
    </source>
</evidence>
<dbReference type="Pfam" id="PF16182">
    <property type="entry name" value="AbLIM_anchor"/>
    <property type="match status" value="1"/>
</dbReference>
<dbReference type="GO" id="GO:0046872">
    <property type="term" value="F:metal ion binding"/>
    <property type="evidence" value="ECO:0007669"/>
    <property type="project" value="UniProtKB-KW"/>
</dbReference>
<dbReference type="SUPFAM" id="SSF47050">
    <property type="entry name" value="VHP, Villin headpiece domain"/>
    <property type="match status" value="1"/>
</dbReference>
<dbReference type="Proteomes" id="UP000052978">
    <property type="component" value="Unassembled WGS sequence"/>
</dbReference>
<dbReference type="GO" id="GO:0005737">
    <property type="term" value="C:cytoplasm"/>
    <property type="evidence" value="ECO:0007669"/>
    <property type="project" value="UniProtKB-SubCell"/>
</dbReference>
<evidence type="ECO:0000256" key="1">
    <source>
        <dbReference type="ARBA" id="ARBA00004496"/>
    </source>
</evidence>
<evidence type="ECO:0000313" key="12">
    <source>
        <dbReference type="EMBL" id="EPQ12865.1"/>
    </source>
</evidence>
<dbReference type="CDD" id="cd09328">
    <property type="entry name" value="LIM2_abLIM"/>
    <property type="match status" value="1"/>
</dbReference>
<dbReference type="InterPro" id="IPR036886">
    <property type="entry name" value="Villin_headpiece_dom_sf"/>
</dbReference>
<feature type="domain" description="HP" evidence="11">
    <location>
        <begin position="744"/>
        <end position="812"/>
    </location>
</feature>
<feature type="compositionally biased region" description="Basic and acidic residues" evidence="9">
    <location>
        <begin position="323"/>
        <end position="332"/>
    </location>
</feature>
<dbReference type="SMART" id="SM00132">
    <property type="entry name" value="LIM"/>
    <property type="match status" value="4"/>
</dbReference>
<dbReference type="PROSITE" id="PS51089">
    <property type="entry name" value="HP"/>
    <property type="match status" value="1"/>
</dbReference>
<feature type="region of interest" description="Disordered" evidence="9">
    <location>
        <begin position="323"/>
        <end position="354"/>
    </location>
</feature>
<evidence type="ECO:0000259" key="11">
    <source>
        <dbReference type="PROSITE" id="PS51089"/>
    </source>
</evidence>
<dbReference type="PANTHER" id="PTHR24213:SF18">
    <property type="entry name" value="ACTIN-BINDING LIM PROTEIN 1"/>
    <property type="match status" value="1"/>
</dbReference>
<dbReference type="PROSITE" id="PS50023">
    <property type="entry name" value="LIM_DOMAIN_2"/>
    <property type="match status" value="3"/>
</dbReference>
<keyword evidence="6 8" id="KW-0862">Zinc</keyword>
<feature type="region of interest" description="Disordered" evidence="9">
    <location>
        <begin position="588"/>
        <end position="622"/>
    </location>
</feature>
<evidence type="ECO:0000256" key="4">
    <source>
        <dbReference type="ARBA" id="ARBA00022723"/>
    </source>
</evidence>
<sequence length="812" mass="91599">MYSVVNLKTCYKASHLTRSHTEWPSEEVLEKFERKKELLVPSGTCPVFSLLDCESHSSLISCVDPHVAHPQDPHHPSEKPAIHCHKCGEPCKGEVLRVQTKHFHIKCFTCKVCGCDLAQGGFFIKNGEYLCTLDYQRMYGTRCHGCGEFVEGEVVTALGKTYHPNCFACTICKRPFPPGDRVTFNGRDCLCQLCAQPMSSSPKEASCSGNCAGCGRDIKNGQALLALEKQWHLGCFKCKSCSKVLTGEYISKDGAPYCEKDYQGLFGVKCEACHQFITGKVLEAGDKHYHPSCARCSRCNQMFTEGEEMYLQGSTVWHPDCKQSTKTEEKLRPTRTSSESIYSRPGSSIPGSPGHTIYAKVDNEILDYKDLAAIPKVKAIYDIERPDLITYEPFYTSGYDDKQERQSQGESPRTLSPTPSAEGYQDARDRMMHRSTSQGSINSPVYSRHSYTPTTSRSPQHFHRPELLSPGVQRLSYLRTSSLSSAHSDSRPNSPFRHHFIPQVKGNEPSSGRNSPLPHRPDSRPLTPTYAQAPKHFHVPDQGINIYRKPPIYKQHAALAAQSKSAEDIIKFSKFPAAQAPDPSEIPKIETDHWPGPPSLAAVGADMRRRSSGREEDDEELLRRRQLQEEQLMKLNSGLGQLILKEEMERERESRERAALSASRYDSPINSASHVLSSKTSSLPGYGRNGLHRPVSTDFAQYNSYGDVSGGARDYQELCQGVLELRSILFANKMIRGVLEEMFVFTSQIFPYEMLMVTNRGRNKILRDVDRTRLERHLAPEVFREIFGMSIQEFDKLPLWRRNDMKKRAKLF</sequence>
<dbReference type="InterPro" id="IPR032402">
    <property type="entry name" value="AbLIM_anchor"/>
</dbReference>
<dbReference type="CDD" id="cd09329">
    <property type="entry name" value="LIM3_abLIM"/>
    <property type="match status" value="1"/>
</dbReference>
<dbReference type="GO" id="GO:0060271">
    <property type="term" value="P:cilium assembly"/>
    <property type="evidence" value="ECO:0007669"/>
    <property type="project" value="TreeGrafter"/>
</dbReference>
<dbReference type="InterPro" id="IPR001781">
    <property type="entry name" value="Znf_LIM"/>
</dbReference>
<proteinExistence type="predicted"/>
<evidence type="ECO:0000313" key="13">
    <source>
        <dbReference type="Proteomes" id="UP000052978"/>
    </source>
</evidence>